<dbReference type="SUPFAM" id="SSF51905">
    <property type="entry name" value="FAD/NAD(P)-binding domain"/>
    <property type="match status" value="1"/>
</dbReference>
<evidence type="ECO:0000313" key="5">
    <source>
        <dbReference type="Proteomes" id="UP001521785"/>
    </source>
</evidence>
<protein>
    <recommendedName>
        <fullName evidence="3">FAD/NAD(P)-binding domain-containing protein</fullName>
    </recommendedName>
</protein>
<dbReference type="Proteomes" id="UP001521785">
    <property type="component" value="Unassembled WGS sequence"/>
</dbReference>
<name>A0ABR3QY86_9PLEO</name>
<dbReference type="PANTHER" id="PTHR43014">
    <property type="entry name" value="MERCURIC REDUCTASE"/>
    <property type="match status" value="1"/>
</dbReference>
<keyword evidence="1" id="KW-0285">Flavoprotein</keyword>
<dbReference type="PRINTS" id="PR00368">
    <property type="entry name" value="FADPNR"/>
</dbReference>
<proteinExistence type="predicted"/>
<evidence type="ECO:0000256" key="2">
    <source>
        <dbReference type="ARBA" id="ARBA00022827"/>
    </source>
</evidence>
<dbReference type="InterPro" id="IPR016156">
    <property type="entry name" value="FAD/NAD-linked_Rdtase_dimer_sf"/>
</dbReference>
<feature type="domain" description="FAD/NAD(P)-binding" evidence="3">
    <location>
        <begin position="27"/>
        <end position="275"/>
    </location>
</feature>
<keyword evidence="5" id="KW-1185">Reference proteome</keyword>
<accession>A0ABR3QY86</accession>
<evidence type="ECO:0000313" key="4">
    <source>
        <dbReference type="EMBL" id="KAL1597124.1"/>
    </source>
</evidence>
<dbReference type="PANTHER" id="PTHR43014:SF2">
    <property type="entry name" value="MERCURIC REDUCTASE"/>
    <property type="match status" value="1"/>
</dbReference>
<reference evidence="4 5" key="1">
    <citation type="submission" date="2024-02" db="EMBL/GenBank/DDBJ databases">
        <title>De novo assembly and annotation of 12 fungi associated with fruit tree decline syndrome in Ontario, Canada.</title>
        <authorList>
            <person name="Sulman M."/>
            <person name="Ellouze W."/>
            <person name="Ilyukhin E."/>
        </authorList>
    </citation>
    <scope>NUCLEOTIDE SEQUENCE [LARGE SCALE GENOMIC DNA]</scope>
    <source>
        <strain evidence="4 5">M42-189</strain>
    </source>
</reference>
<keyword evidence="2" id="KW-0274">FAD</keyword>
<dbReference type="Pfam" id="PF07992">
    <property type="entry name" value="Pyr_redox_2"/>
    <property type="match status" value="1"/>
</dbReference>
<organism evidence="4 5">
    <name type="scientific">Paraconiothyrium brasiliense</name>
    <dbReference type="NCBI Taxonomy" id="300254"/>
    <lineage>
        <taxon>Eukaryota</taxon>
        <taxon>Fungi</taxon>
        <taxon>Dikarya</taxon>
        <taxon>Ascomycota</taxon>
        <taxon>Pezizomycotina</taxon>
        <taxon>Dothideomycetes</taxon>
        <taxon>Pleosporomycetidae</taxon>
        <taxon>Pleosporales</taxon>
        <taxon>Massarineae</taxon>
        <taxon>Didymosphaeriaceae</taxon>
        <taxon>Paraconiothyrium</taxon>
    </lineage>
</organism>
<gene>
    <name evidence="4" type="ORF">SLS60_008706</name>
</gene>
<dbReference type="Gene3D" id="3.50.50.60">
    <property type="entry name" value="FAD/NAD(P)-binding domain"/>
    <property type="match status" value="1"/>
</dbReference>
<dbReference type="PRINTS" id="PR00411">
    <property type="entry name" value="PNDRDTASEI"/>
</dbReference>
<dbReference type="InterPro" id="IPR036188">
    <property type="entry name" value="FAD/NAD-bd_sf"/>
</dbReference>
<evidence type="ECO:0000259" key="3">
    <source>
        <dbReference type="Pfam" id="PF07992"/>
    </source>
</evidence>
<sequence length="347" mass="36945">MAATEYGVYSNDAQGKTGVQVAMEEVRKRKRDIVTSFRAGGEKRLEAAGVVVEVGEARFVGEKEVEIRAGDGGKKVVTADKIFVNVGCRPARPEIPGLDDVPEERVLDSTTIQELGSVPAHLVVVGGGYIGLEFAQLFRRLGAEVSIIHRGPRLLARNDDPELVACMHDILEEDGIDVLLSATSTTLSYSSSEAQGLPILLTTIAQGTQKQIPASHILLATGRTPNTSTLNLPAAGIETTSSGYIPTSPALQTSTPGVYALGDVKGGPAFTHVSYDDFRIVKAQLASDAARSTEDRVGVVPSVVYTDPQFAHVGPKWGDLEKGRKFVSYSMPASWIARGLETGETRG</sequence>
<dbReference type="SUPFAM" id="SSF55424">
    <property type="entry name" value="FAD/NAD-linked reductases, dimerisation (C-terminal) domain"/>
    <property type="match status" value="1"/>
</dbReference>
<evidence type="ECO:0000256" key="1">
    <source>
        <dbReference type="ARBA" id="ARBA00022630"/>
    </source>
</evidence>
<dbReference type="EMBL" id="JAKJXO020000013">
    <property type="protein sequence ID" value="KAL1597124.1"/>
    <property type="molecule type" value="Genomic_DNA"/>
</dbReference>
<dbReference type="InterPro" id="IPR023753">
    <property type="entry name" value="FAD/NAD-binding_dom"/>
</dbReference>
<comment type="caution">
    <text evidence="4">The sequence shown here is derived from an EMBL/GenBank/DDBJ whole genome shotgun (WGS) entry which is preliminary data.</text>
</comment>